<feature type="compositionally biased region" description="Low complexity" evidence="1">
    <location>
        <begin position="120"/>
        <end position="135"/>
    </location>
</feature>
<feature type="region of interest" description="Disordered" evidence="1">
    <location>
        <begin position="41"/>
        <end position="146"/>
    </location>
</feature>
<dbReference type="Proteomes" id="UP001283361">
    <property type="component" value="Unassembled WGS sequence"/>
</dbReference>
<reference evidence="3" key="1">
    <citation type="journal article" date="2023" name="G3 (Bethesda)">
        <title>A reference genome for the long-term kleptoplast-retaining sea slug Elysia crispata morphotype clarki.</title>
        <authorList>
            <person name="Eastman K.E."/>
            <person name="Pendleton A.L."/>
            <person name="Shaikh M.A."/>
            <person name="Suttiyut T."/>
            <person name="Ogas R."/>
            <person name="Tomko P."/>
            <person name="Gavelis G."/>
            <person name="Widhalm J.R."/>
            <person name="Wisecaver J.H."/>
        </authorList>
    </citation>
    <scope>NUCLEOTIDE SEQUENCE</scope>
    <source>
        <strain evidence="3">ECLA1</strain>
    </source>
</reference>
<sequence>MRSVFLVLAVSSLGYPLESDLIWSMTLIKQSGSRQILNKFNPSLPNLDNVKREPRNSLDNASVVANTGGHQAKSFSRPKEAMRAPGDAQSSDDEFRQNRRKRNKQSGNNVRRQRRDSQRSNTTASESTATTNLTNMSSPKTMEDNK</sequence>
<feature type="compositionally biased region" description="Polar residues" evidence="1">
    <location>
        <begin position="57"/>
        <end position="69"/>
    </location>
</feature>
<dbReference type="EMBL" id="JAWDGP010003588">
    <property type="protein sequence ID" value="KAK3772876.1"/>
    <property type="molecule type" value="Genomic_DNA"/>
</dbReference>
<accession>A0AAE1DJF9</accession>
<organism evidence="3 4">
    <name type="scientific">Elysia crispata</name>
    <name type="common">lettuce slug</name>
    <dbReference type="NCBI Taxonomy" id="231223"/>
    <lineage>
        <taxon>Eukaryota</taxon>
        <taxon>Metazoa</taxon>
        <taxon>Spiralia</taxon>
        <taxon>Lophotrochozoa</taxon>
        <taxon>Mollusca</taxon>
        <taxon>Gastropoda</taxon>
        <taxon>Heterobranchia</taxon>
        <taxon>Euthyneura</taxon>
        <taxon>Panpulmonata</taxon>
        <taxon>Sacoglossa</taxon>
        <taxon>Placobranchoidea</taxon>
        <taxon>Plakobranchidae</taxon>
        <taxon>Elysia</taxon>
    </lineage>
</organism>
<name>A0AAE1DJF9_9GAST</name>
<proteinExistence type="predicted"/>
<feature type="signal peptide" evidence="2">
    <location>
        <begin position="1"/>
        <end position="19"/>
    </location>
</feature>
<gene>
    <name evidence="3" type="ORF">RRG08_024061</name>
</gene>
<feature type="chain" id="PRO_5042208504" description="Secreted protein" evidence="2">
    <location>
        <begin position="20"/>
        <end position="146"/>
    </location>
</feature>
<keyword evidence="4" id="KW-1185">Reference proteome</keyword>
<dbReference type="AlphaFoldDB" id="A0AAE1DJF9"/>
<comment type="caution">
    <text evidence="3">The sequence shown here is derived from an EMBL/GenBank/DDBJ whole genome shotgun (WGS) entry which is preliminary data.</text>
</comment>
<evidence type="ECO:0000313" key="3">
    <source>
        <dbReference type="EMBL" id="KAK3772876.1"/>
    </source>
</evidence>
<evidence type="ECO:0000313" key="4">
    <source>
        <dbReference type="Proteomes" id="UP001283361"/>
    </source>
</evidence>
<keyword evidence="2" id="KW-0732">Signal</keyword>
<evidence type="ECO:0000256" key="1">
    <source>
        <dbReference type="SAM" id="MobiDB-lite"/>
    </source>
</evidence>
<protein>
    <recommendedName>
        <fullName evidence="5">Secreted protein</fullName>
    </recommendedName>
</protein>
<evidence type="ECO:0000256" key="2">
    <source>
        <dbReference type="SAM" id="SignalP"/>
    </source>
</evidence>
<evidence type="ECO:0008006" key="5">
    <source>
        <dbReference type="Google" id="ProtNLM"/>
    </source>
</evidence>